<feature type="domain" description="Cyclophilin-like" evidence="2">
    <location>
        <begin position="58"/>
        <end position="168"/>
    </location>
</feature>
<dbReference type="Pfam" id="PF18050">
    <property type="entry name" value="Cyclophil_like2"/>
    <property type="match status" value="1"/>
</dbReference>
<sequence>MSDRKMSRGVLVLIMLSLFLAGPSATAGELNGASNTAAATNQSAIPPAHNVPSVKITIKVAGKELQATLADNPTAREFAALLPIRVATRDLFGREKAGPLPKGISTGGPSSDVYKVGDIGYWSPGHDIAIYYHQDGERIPSPGIINIGHIDSGIVAFNVPGAVEISIERSP</sequence>
<dbReference type="InterPro" id="IPR041183">
    <property type="entry name" value="Cyclophilin-like"/>
</dbReference>
<dbReference type="Proteomes" id="UP001629230">
    <property type="component" value="Unassembled WGS sequence"/>
</dbReference>
<gene>
    <name evidence="3" type="ORF">PQR57_23945</name>
</gene>
<dbReference type="SUPFAM" id="SSF50891">
    <property type="entry name" value="Cyclophilin-like"/>
    <property type="match status" value="1"/>
</dbReference>
<accession>A0ABW9AVP5</accession>
<dbReference type="InterPro" id="IPR029000">
    <property type="entry name" value="Cyclophilin-like_dom_sf"/>
</dbReference>
<reference evidence="3 4" key="1">
    <citation type="journal article" date="2024" name="Chem. Sci.">
        <title>Discovery of megapolipeptins by genome mining of a Burkholderiales bacteria collection.</title>
        <authorList>
            <person name="Paulo B.S."/>
            <person name="Recchia M.J.J."/>
            <person name="Lee S."/>
            <person name="Fergusson C.H."/>
            <person name="Romanowski S.B."/>
            <person name="Hernandez A."/>
            <person name="Krull N."/>
            <person name="Liu D.Y."/>
            <person name="Cavanagh H."/>
            <person name="Bos A."/>
            <person name="Gray C.A."/>
            <person name="Murphy B.T."/>
            <person name="Linington R.G."/>
            <person name="Eustaquio A.S."/>
        </authorList>
    </citation>
    <scope>NUCLEOTIDE SEQUENCE [LARGE SCALE GENOMIC DNA]</scope>
    <source>
        <strain evidence="3 4">RL17-350-BIC-A</strain>
    </source>
</reference>
<dbReference type="EMBL" id="JAQQEZ010000017">
    <property type="protein sequence ID" value="MFM0004061.1"/>
    <property type="molecule type" value="Genomic_DNA"/>
</dbReference>
<name>A0ABW9AVP5_9BURK</name>
<proteinExistence type="predicted"/>
<keyword evidence="1" id="KW-0732">Signal</keyword>
<organism evidence="3 4">
    <name type="scientific">Paraburkholderia dipogonis</name>
    <dbReference type="NCBI Taxonomy" id="1211383"/>
    <lineage>
        <taxon>Bacteria</taxon>
        <taxon>Pseudomonadati</taxon>
        <taxon>Pseudomonadota</taxon>
        <taxon>Betaproteobacteria</taxon>
        <taxon>Burkholderiales</taxon>
        <taxon>Burkholderiaceae</taxon>
        <taxon>Paraburkholderia</taxon>
    </lineage>
</organism>
<protein>
    <submittedName>
        <fullName evidence="3">Cyclophilin-like fold protein</fullName>
    </submittedName>
</protein>
<keyword evidence="4" id="KW-1185">Reference proteome</keyword>
<feature type="chain" id="PRO_5045656606" evidence="1">
    <location>
        <begin position="28"/>
        <end position="171"/>
    </location>
</feature>
<feature type="signal peptide" evidence="1">
    <location>
        <begin position="1"/>
        <end position="27"/>
    </location>
</feature>
<comment type="caution">
    <text evidence="3">The sequence shown here is derived from an EMBL/GenBank/DDBJ whole genome shotgun (WGS) entry which is preliminary data.</text>
</comment>
<evidence type="ECO:0000256" key="1">
    <source>
        <dbReference type="SAM" id="SignalP"/>
    </source>
</evidence>
<dbReference type="RefSeq" id="WP_408179012.1">
    <property type="nucleotide sequence ID" value="NZ_JAQQEZ010000017.1"/>
</dbReference>
<evidence type="ECO:0000259" key="2">
    <source>
        <dbReference type="Pfam" id="PF18050"/>
    </source>
</evidence>
<dbReference type="Gene3D" id="2.40.100.20">
    <property type="match status" value="1"/>
</dbReference>
<evidence type="ECO:0000313" key="4">
    <source>
        <dbReference type="Proteomes" id="UP001629230"/>
    </source>
</evidence>
<evidence type="ECO:0000313" key="3">
    <source>
        <dbReference type="EMBL" id="MFM0004061.1"/>
    </source>
</evidence>